<feature type="compositionally biased region" description="Polar residues" evidence="9">
    <location>
        <begin position="66"/>
        <end position="78"/>
    </location>
</feature>
<keyword evidence="5" id="KW-0479">Metal-binding</keyword>
<comment type="similarity">
    <text evidence="2">Belongs to the RNase H family.</text>
</comment>
<dbReference type="Gene3D" id="3.30.420.10">
    <property type="entry name" value="Ribonuclease H-like superfamily/Ribonuclease H"/>
    <property type="match status" value="1"/>
</dbReference>
<evidence type="ECO:0000259" key="10">
    <source>
        <dbReference type="Pfam" id="PF01693"/>
    </source>
</evidence>
<gene>
    <name evidence="11" type="ORF">CXG81DRAFT_18244</name>
</gene>
<dbReference type="GO" id="GO:0043137">
    <property type="term" value="P:DNA replication, removal of RNA primer"/>
    <property type="evidence" value="ECO:0007669"/>
    <property type="project" value="TreeGrafter"/>
</dbReference>
<evidence type="ECO:0000256" key="1">
    <source>
        <dbReference type="ARBA" id="ARBA00001946"/>
    </source>
</evidence>
<evidence type="ECO:0000256" key="3">
    <source>
        <dbReference type="ARBA" id="ARBA00012180"/>
    </source>
</evidence>
<dbReference type="Pfam" id="PF01693">
    <property type="entry name" value="Cauli_VI"/>
    <property type="match status" value="1"/>
</dbReference>
<keyword evidence="12" id="KW-1185">Reference proteome</keyword>
<feature type="compositionally biased region" description="Polar residues" evidence="9">
    <location>
        <begin position="113"/>
        <end position="122"/>
    </location>
</feature>
<evidence type="ECO:0000256" key="8">
    <source>
        <dbReference type="ARBA" id="ARBA00022842"/>
    </source>
</evidence>
<dbReference type="SUPFAM" id="SSF55658">
    <property type="entry name" value="L9 N-domain-like"/>
    <property type="match status" value="1"/>
</dbReference>
<dbReference type="PANTHER" id="PTHR10642">
    <property type="entry name" value="RIBONUCLEASE H1"/>
    <property type="match status" value="1"/>
</dbReference>
<evidence type="ECO:0000256" key="7">
    <source>
        <dbReference type="ARBA" id="ARBA00022801"/>
    </source>
</evidence>
<dbReference type="InterPro" id="IPR037056">
    <property type="entry name" value="RNase_H1_N_sf"/>
</dbReference>
<dbReference type="InterPro" id="IPR009027">
    <property type="entry name" value="Ribosomal_bL9/RNase_H1_N"/>
</dbReference>
<name>A0A4P9X9U0_9FUNG</name>
<dbReference type="Proteomes" id="UP000274922">
    <property type="component" value="Unassembled WGS sequence"/>
</dbReference>
<evidence type="ECO:0000313" key="12">
    <source>
        <dbReference type="Proteomes" id="UP000274922"/>
    </source>
</evidence>
<dbReference type="OrthoDB" id="407198at2759"/>
<proteinExistence type="inferred from homology"/>
<dbReference type="FunFam" id="3.40.970.10:FF:000001">
    <property type="entry name" value="Ribonuclease H1"/>
    <property type="match status" value="1"/>
</dbReference>
<dbReference type="InterPro" id="IPR011320">
    <property type="entry name" value="RNase_H1_N"/>
</dbReference>
<organism evidence="11 12">
    <name type="scientific">Caulochytrium protostelioides</name>
    <dbReference type="NCBI Taxonomy" id="1555241"/>
    <lineage>
        <taxon>Eukaryota</taxon>
        <taxon>Fungi</taxon>
        <taxon>Fungi incertae sedis</taxon>
        <taxon>Chytridiomycota</taxon>
        <taxon>Chytridiomycota incertae sedis</taxon>
        <taxon>Chytridiomycetes</taxon>
        <taxon>Caulochytriales</taxon>
        <taxon>Caulochytriaceae</taxon>
        <taxon>Caulochytrium</taxon>
    </lineage>
</organism>
<accession>A0A4P9X9U0</accession>
<dbReference type="PANTHER" id="PTHR10642:SF26">
    <property type="entry name" value="RIBONUCLEASE H1"/>
    <property type="match status" value="1"/>
</dbReference>
<protein>
    <recommendedName>
        <fullName evidence="3">ribonuclease H</fullName>
        <ecNumber evidence="3">3.1.26.4</ecNumber>
    </recommendedName>
</protein>
<evidence type="ECO:0000256" key="5">
    <source>
        <dbReference type="ARBA" id="ARBA00022723"/>
    </source>
</evidence>
<dbReference type="STRING" id="1555241.A0A4P9X9U0"/>
<keyword evidence="8" id="KW-0460">Magnesium</keyword>
<evidence type="ECO:0000256" key="2">
    <source>
        <dbReference type="ARBA" id="ARBA00005300"/>
    </source>
</evidence>
<dbReference type="GO" id="GO:0003676">
    <property type="term" value="F:nucleic acid binding"/>
    <property type="evidence" value="ECO:0007669"/>
    <property type="project" value="InterPro"/>
</dbReference>
<dbReference type="InterPro" id="IPR036397">
    <property type="entry name" value="RNaseH_sf"/>
</dbReference>
<comment type="cofactor">
    <cofactor evidence="1">
        <name>Mg(2+)</name>
        <dbReference type="ChEBI" id="CHEBI:18420"/>
    </cofactor>
</comment>
<evidence type="ECO:0000256" key="6">
    <source>
        <dbReference type="ARBA" id="ARBA00022759"/>
    </source>
</evidence>
<dbReference type="SUPFAM" id="SSF53098">
    <property type="entry name" value="Ribonuclease H-like"/>
    <property type="match status" value="1"/>
</dbReference>
<dbReference type="InterPro" id="IPR050092">
    <property type="entry name" value="RNase_H"/>
</dbReference>
<dbReference type="GO" id="GO:0046872">
    <property type="term" value="F:metal ion binding"/>
    <property type="evidence" value="ECO:0007669"/>
    <property type="project" value="UniProtKB-KW"/>
</dbReference>
<keyword evidence="7" id="KW-0378">Hydrolase</keyword>
<feature type="domain" description="Ribonuclease H1 N-terminal" evidence="10">
    <location>
        <begin position="2"/>
        <end position="45"/>
    </location>
</feature>
<feature type="region of interest" description="Disordered" evidence="9">
    <location>
        <begin position="50"/>
        <end position="130"/>
    </location>
</feature>
<feature type="compositionally biased region" description="Low complexity" evidence="9">
    <location>
        <begin position="83"/>
        <end position="105"/>
    </location>
</feature>
<dbReference type="EC" id="3.1.26.4" evidence="3"/>
<keyword evidence="6" id="KW-0255">Endonuclease</keyword>
<keyword evidence="4" id="KW-0540">Nuclease</keyword>
<reference evidence="12" key="1">
    <citation type="journal article" date="2018" name="Nat. Microbiol.">
        <title>Leveraging single-cell genomics to expand the fungal tree of life.</title>
        <authorList>
            <person name="Ahrendt S.R."/>
            <person name="Quandt C.A."/>
            <person name="Ciobanu D."/>
            <person name="Clum A."/>
            <person name="Salamov A."/>
            <person name="Andreopoulos B."/>
            <person name="Cheng J.F."/>
            <person name="Woyke T."/>
            <person name="Pelin A."/>
            <person name="Henrissat B."/>
            <person name="Reynolds N.K."/>
            <person name="Benny G.L."/>
            <person name="Smith M.E."/>
            <person name="James T.Y."/>
            <person name="Grigoriev I.V."/>
        </authorList>
    </citation>
    <scope>NUCLEOTIDE SEQUENCE [LARGE SCALE GENOMIC DNA]</scope>
    <source>
        <strain evidence="12">ATCC 52028</strain>
    </source>
</reference>
<evidence type="ECO:0000256" key="4">
    <source>
        <dbReference type="ARBA" id="ARBA00022722"/>
    </source>
</evidence>
<dbReference type="GO" id="GO:0004523">
    <property type="term" value="F:RNA-DNA hybrid ribonuclease activity"/>
    <property type="evidence" value="ECO:0007669"/>
    <property type="project" value="UniProtKB-EC"/>
</dbReference>
<dbReference type="Gene3D" id="3.40.970.10">
    <property type="entry name" value="Ribonuclease H1, N-terminal domain"/>
    <property type="match status" value="1"/>
</dbReference>
<dbReference type="EMBL" id="ML014153">
    <property type="protein sequence ID" value="RKP02072.1"/>
    <property type="molecule type" value="Genomic_DNA"/>
</dbReference>
<dbReference type="AlphaFoldDB" id="A0A4P9X9U0"/>
<evidence type="ECO:0000313" key="11">
    <source>
        <dbReference type="EMBL" id="RKP02072.1"/>
    </source>
</evidence>
<dbReference type="InterPro" id="IPR012337">
    <property type="entry name" value="RNaseH-like_sf"/>
</dbReference>
<evidence type="ECO:0000256" key="9">
    <source>
        <dbReference type="SAM" id="MobiDB-lite"/>
    </source>
</evidence>
<sequence>MPYYAVAKGREPGIYTDWASTESRVRGYAGATFKKFNTASEAQQFISNYRSSGGSSSGGGGSRSSDTAPSYTAPSYTAPSYARPPVRAALSRAAASRRSNAPYRRIGGGRASYDQSRQNSGGDSYGGSVAAAPLPQRPSHVFSGMGQPQPTYPGLPAHCNDLKPHNVLYVDGACNPATRASDGVSAWASVVDGAGRDVVCASDARGGDMDIQPQNLPVGKRNVIVTKASHVKTQNNNGAELAAMAYALRYANSKPGEVKVIASDSSLVLDYWSKGRVSKQTRERMDPAVKDLITEVDGLRQQFERNGGILVKVPGSSNPADLGWH</sequence>